<dbReference type="InterPro" id="IPR053924">
    <property type="entry name" value="RecX_HTH_2nd"/>
</dbReference>
<sequence length="220" mass="25799">MPKVTSVEPQKKNSKRFNVFLDGQFAFGADEDLVVNYRLVPGKIIEQKDLEKLIFEAEVGKLMEKMYNLFSFRQRSEKEIRDYLKTLSFKRKIKDQEEISPLVVDLLIERLKQKGMLNDLEFAKAWIEGRRRSKNLGIRALKMELVRKGIGREIIEEVISNEPLAVSEEDLAKLALEKKMRSWKNLDPKKRKQKAIEYLMRKGFGWEIIKAVVENILGNR</sequence>
<comment type="similarity">
    <text evidence="2 5">Belongs to the RecX family.</text>
</comment>
<gene>
    <name evidence="5" type="primary">recX</name>
    <name evidence="8" type="ORF">UU67_C0003G0024</name>
</gene>
<dbReference type="InterPro" id="IPR036388">
    <property type="entry name" value="WH-like_DNA-bd_sf"/>
</dbReference>
<evidence type="ECO:0000256" key="3">
    <source>
        <dbReference type="ARBA" id="ARBA00018111"/>
    </source>
</evidence>
<dbReference type="Pfam" id="PF02631">
    <property type="entry name" value="RecX_HTH2"/>
    <property type="match status" value="1"/>
</dbReference>
<feature type="domain" description="RecX second three-helical" evidence="6">
    <location>
        <begin position="118"/>
        <end position="158"/>
    </location>
</feature>
<comment type="caution">
    <text evidence="8">The sequence shown here is derived from an EMBL/GenBank/DDBJ whole genome shotgun (WGS) entry which is preliminary data.</text>
</comment>
<dbReference type="GO" id="GO:0006282">
    <property type="term" value="P:regulation of DNA repair"/>
    <property type="evidence" value="ECO:0007669"/>
    <property type="project" value="UniProtKB-UniRule"/>
</dbReference>
<dbReference type="HAMAP" id="MF_01114">
    <property type="entry name" value="RecX"/>
    <property type="match status" value="1"/>
</dbReference>
<protein>
    <recommendedName>
        <fullName evidence="3 5">Regulatory protein RecX</fullName>
    </recommendedName>
</protein>
<dbReference type="EMBL" id="LCBN01000003">
    <property type="protein sequence ID" value="KKS14302.1"/>
    <property type="molecule type" value="Genomic_DNA"/>
</dbReference>
<name>A0A0G0WQE2_9BACT</name>
<dbReference type="InterPro" id="IPR053925">
    <property type="entry name" value="RecX_HTH_3rd"/>
</dbReference>
<evidence type="ECO:0000256" key="4">
    <source>
        <dbReference type="ARBA" id="ARBA00022490"/>
    </source>
</evidence>
<evidence type="ECO:0000256" key="2">
    <source>
        <dbReference type="ARBA" id="ARBA00009695"/>
    </source>
</evidence>
<dbReference type="PANTHER" id="PTHR33602">
    <property type="entry name" value="REGULATORY PROTEIN RECX FAMILY PROTEIN"/>
    <property type="match status" value="1"/>
</dbReference>
<evidence type="ECO:0000256" key="1">
    <source>
        <dbReference type="ARBA" id="ARBA00004496"/>
    </source>
</evidence>
<dbReference type="GO" id="GO:0005737">
    <property type="term" value="C:cytoplasm"/>
    <property type="evidence" value="ECO:0007669"/>
    <property type="project" value="UniProtKB-SubCell"/>
</dbReference>
<keyword evidence="4 5" id="KW-0963">Cytoplasm</keyword>
<evidence type="ECO:0000259" key="7">
    <source>
        <dbReference type="Pfam" id="PF21981"/>
    </source>
</evidence>
<comment type="function">
    <text evidence="5">Modulates RecA activity.</text>
</comment>
<evidence type="ECO:0000313" key="9">
    <source>
        <dbReference type="Proteomes" id="UP000034753"/>
    </source>
</evidence>
<proteinExistence type="inferred from homology"/>
<evidence type="ECO:0000256" key="5">
    <source>
        <dbReference type="HAMAP-Rule" id="MF_01114"/>
    </source>
</evidence>
<organism evidence="8 9">
    <name type="scientific">Candidatus Daviesbacteria bacterium GW2011_GWB1_41_5</name>
    <dbReference type="NCBI Taxonomy" id="1618429"/>
    <lineage>
        <taxon>Bacteria</taxon>
        <taxon>Candidatus Daviesiibacteriota</taxon>
    </lineage>
</organism>
<dbReference type="AlphaFoldDB" id="A0A0G0WQE2"/>
<evidence type="ECO:0000259" key="6">
    <source>
        <dbReference type="Pfam" id="PF02631"/>
    </source>
</evidence>
<dbReference type="InterPro" id="IPR003783">
    <property type="entry name" value="Regulatory_RecX"/>
</dbReference>
<dbReference type="Proteomes" id="UP000034753">
    <property type="component" value="Unassembled WGS sequence"/>
</dbReference>
<dbReference type="Gene3D" id="1.10.10.10">
    <property type="entry name" value="Winged helix-like DNA-binding domain superfamily/Winged helix DNA-binding domain"/>
    <property type="match status" value="3"/>
</dbReference>
<dbReference type="PANTHER" id="PTHR33602:SF1">
    <property type="entry name" value="REGULATORY PROTEIN RECX FAMILY PROTEIN"/>
    <property type="match status" value="1"/>
</dbReference>
<evidence type="ECO:0000313" key="8">
    <source>
        <dbReference type="EMBL" id="KKS14302.1"/>
    </source>
</evidence>
<comment type="subcellular location">
    <subcellularLocation>
        <location evidence="1 5">Cytoplasm</location>
    </subcellularLocation>
</comment>
<feature type="domain" description="RecX third three-helical" evidence="7">
    <location>
        <begin position="168"/>
        <end position="213"/>
    </location>
</feature>
<reference evidence="8 9" key="1">
    <citation type="journal article" date="2015" name="Nature">
        <title>rRNA introns, odd ribosomes, and small enigmatic genomes across a large radiation of phyla.</title>
        <authorList>
            <person name="Brown C.T."/>
            <person name="Hug L.A."/>
            <person name="Thomas B.C."/>
            <person name="Sharon I."/>
            <person name="Castelle C.J."/>
            <person name="Singh A."/>
            <person name="Wilkins M.J."/>
            <person name="Williams K.H."/>
            <person name="Banfield J.F."/>
        </authorList>
    </citation>
    <scope>NUCLEOTIDE SEQUENCE [LARGE SCALE GENOMIC DNA]</scope>
</reference>
<dbReference type="Pfam" id="PF21981">
    <property type="entry name" value="RecX_HTH3"/>
    <property type="match status" value="1"/>
</dbReference>
<accession>A0A0G0WQE2</accession>